<keyword evidence="2" id="KW-1185">Reference proteome</keyword>
<dbReference type="InterPro" id="IPR009057">
    <property type="entry name" value="Homeodomain-like_sf"/>
</dbReference>
<dbReference type="EMBL" id="JAHKKG010000002">
    <property type="protein sequence ID" value="MBU2662977.1"/>
    <property type="molecule type" value="Genomic_DNA"/>
</dbReference>
<dbReference type="InterPro" id="IPR001387">
    <property type="entry name" value="Cro/C1-type_HTH"/>
</dbReference>
<proteinExistence type="predicted"/>
<protein>
    <submittedName>
        <fullName evidence="1">Helix-turn-helix domain-containing protein</fullName>
    </submittedName>
</protein>
<evidence type="ECO:0000313" key="1">
    <source>
        <dbReference type="EMBL" id="MBU2662977.1"/>
    </source>
</evidence>
<dbReference type="Pfam" id="PF13384">
    <property type="entry name" value="HTH_23"/>
    <property type="match status" value="1"/>
</dbReference>
<dbReference type="RefSeq" id="WP_215784965.1">
    <property type="nucleotide sequence ID" value="NZ_JAHKKG010000002.1"/>
</dbReference>
<comment type="caution">
    <text evidence="1">The sequence shown here is derived from an EMBL/GenBank/DDBJ whole genome shotgun (WGS) entry which is preliminary data.</text>
</comment>
<dbReference type="Proteomes" id="UP001519654">
    <property type="component" value="Unassembled WGS sequence"/>
</dbReference>
<sequence>MTTSENVEDPRRAEARRLRIDPGLSRSQLMQRFGVGNGTLSEWLSGINPPEWTRRPNAKDDLKERAIELRLEGATVPAIALEVGVSKSTAYQWTKHLPLDQTPEQAAERERRRVARMDEVRWEPHRKERDAARAATGERLEAWVGDLTDRELILTGAVAYWCEGAKEKPWGKTSKGLQYINSDPGLILLFLRYVELLGVERGKLTYRLSIHETADIPAATRWWADVVGVPVEDFRRATLKKHNPSTVRLNVGDSYRGCLMVYVPKSSRLYWEVEAVMGGIVAGASRRRLG</sequence>
<dbReference type="CDD" id="cd00093">
    <property type="entry name" value="HTH_XRE"/>
    <property type="match status" value="1"/>
</dbReference>
<accession>A0ABS5YHY6</accession>
<dbReference type="SUPFAM" id="SSF46689">
    <property type="entry name" value="Homeodomain-like"/>
    <property type="match status" value="1"/>
</dbReference>
<organism evidence="1 2">
    <name type="scientific">Paractinoplanes bogorensis</name>
    <dbReference type="NCBI Taxonomy" id="1610840"/>
    <lineage>
        <taxon>Bacteria</taxon>
        <taxon>Bacillati</taxon>
        <taxon>Actinomycetota</taxon>
        <taxon>Actinomycetes</taxon>
        <taxon>Micromonosporales</taxon>
        <taxon>Micromonosporaceae</taxon>
        <taxon>Paractinoplanes</taxon>
    </lineage>
</organism>
<reference evidence="1 2" key="1">
    <citation type="submission" date="2021-06" db="EMBL/GenBank/DDBJ databases">
        <title>Actinoplanes lichenicola sp. nov., and Actinoplanes ovalisporus sp. nov., isolated from lichen in Thailand.</title>
        <authorList>
            <person name="Saeng-In P."/>
            <person name="Kanchanasin P."/>
            <person name="Yuki M."/>
            <person name="Kudo T."/>
            <person name="Ohkuma M."/>
            <person name="Phongsopitanun W."/>
            <person name="Tanasupawat S."/>
        </authorList>
    </citation>
    <scope>NUCLEOTIDE SEQUENCE [LARGE SCALE GENOMIC DNA]</scope>
    <source>
        <strain evidence="1 2">NBRC 110975</strain>
    </source>
</reference>
<gene>
    <name evidence="1" type="ORF">KOI35_05595</name>
</gene>
<name>A0ABS5YHY6_9ACTN</name>
<evidence type="ECO:0000313" key="2">
    <source>
        <dbReference type="Proteomes" id="UP001519654"/>
    </source>
</evidence>